<gene>
    <name evidence="3" type="ORF">QPJ95_13200</name>
</gene>
<dbReference type="InterPro" id="IPR036508">
    <property type="entry name" value="Chitin-bd_dom_sf"/>
</dbReference>
<dbReference type="Pfam" id="PF01607">
    <property type="entry name" value="CBM_14"/>
    <property type="match status" value="1"/>
</dbReference>
<name>A0A9Y2P0Y2_9RHOB</name>
<feature type="signal peptide" evidence="1">
    <location>
        <begin position="1"/>
        <end position="21"/>
    </location>
</feature>
<dbReference type="PROSITE" id="PS51257">
    <property type="entry name" value="PROKAR_LIPOPROTEIN"/>
    <property type="match status" value="1"/>
</dbReference>
<dbReference type="GO" id="GO:0005576">
    <property type="term" value="C:extracellular region"/>
    <property type="evidence" value="ECO:0007669"/>
    <property type="project" value="InterPro"/>
</dbReference>
<accession>A0A9Y2P0Y2</accession>
<evidence type="ECO:0000256" key="1">
    <source>
        <dbReference type="SAM" id="SignalP"/>
    </source>
</evidence>
<dbReference type="RefSeq" id="WP_270919972.1">
    <property type="nucleotide sequence ID" value="NZ_CP127247.1"/>
</dbReference>
<evidence type="ECO:0000313" key="3">
    <source>
        <dbReference type="EMBL" id="WIY23612.1"/>
    </source>
</evidence>
<dbReference type="EMBL" id="CP127247">
    <property type="protein sequence ID" value="WIY23612.1"/>
    <property type="molecule type" value="Genomic_DNA"/>
</dbReference>
<organism evidence="3 4">
    <name type="scientific">Parasedimentitalea psychrophila</name>
    <dbReference type="NCBI Taxonomy" id="2997337"/>
    <lineage>
        <taxon>Bacteria</taxon>
        <taxon>Pseudomonadati</taxon>
        <taxon>Pseudomonadota</taxon>
        <taxon>Alphaproteobacteria</taxon>
        <taxon>Rhodobacterales</taxon>
        <taxon>Paracoccaceae</taxon>
        <taxon>Parasedimentitalea</taxon>
    </lineage>
</organism>
<dbReference type="SUPFAM" id="SSF57625">
    <property type="entry name" value="Invertebrate chitin-binding proteins"/>
    <property type="match status" value="1"/>
</dbReference>
<dbReference type="Proteomes" id="UP001238334">
    <property type="component" value="Chromosome"/>
</dbReference>
<keyword evidence="1" id="KW-0732">Signal</keyword>
<dbReference type="KEGG" id="ppso:QPJ95_13200"/>
<dbReference type="InterPro" id="IPR002557">
    <property type="entry name" value="Chitin-bd_dom"/>
</dbReference>
<proteinExistence type="predicted"/>
<feature type="domain" description="Chitin-binding type-2" evidence="2">
    <location>
        <begin position="20"/>
        <end position="48"/>
    </location>
</feature>
<sequence length="51" mass="5295">MSTKFIVAAFVVLMSASTAIACSQHSQQVQSCGAGTVWNAETQSCTKQISG</sequence>
<keyword evidence="4" id="KW-1185">Reference proteome</keyword>
<dbReference type="AlphaFoldDB" id="A0A9Y2P0Y2"/>
<reference evidence="3 4" key="1">
    <citation type="submission" date="2023-06" db="EMBL/GenBank/DDBJ databases">
        <title>Parasedimentitalea psychrophila sp. nov., a psychrophilic bacterium isolated from deep-sea sediment.</title>
        <authorList>
            <person name="Li A."/>
        </authorList>
    </citation>
    <scope>NUCLEOTIDE SEQUENCE [LARGE SCALE GENOMIC DNA]</scope>
    <source>
        <strain evidence="3 4">QS115</strain>
    </source>
</reference>
<dbReference type="GO" id="GO:0008061">
    <property type="term" value="F:chitin binding"/>
    <property type="evidence" value="ECO:0007669"/>
    <property type="project" value="InterPro"/>
</dbReference>
<feature type="chain" id="PRO_5040825240" evidence="1">
    <location>
        <begin position="22"/>
        <end position="51"/>
    </location>
</feature>
<evidence type="ECO:0000259" key="2">
    <source>
        <dbReference type="Pfam" id="PF01607"/>
    </source>
</evidence>
<protein>
    <submittedName>
        <fullName evidence="3">Carbohydrate-binding module family 14 protein</fullName>
    </submittedName>
</protein>
<evidence type="ECO:0000313" key="4">
    <source>
        <dbReference type="Proteomes" id="UP001238334"/>
    </source>
</evidence>